<proteinExistence type="predicted"/>
<sequence length="131" mass="14956">MPNDFDTNTLVDQVKSRARSQRYNTCIAFKQQRREKHPDSRHWRKWGYSNNGLARRCASCGCCPKKYANRRKHGNHTCNGYMGDNCPSTHGLRMKKRAQGVLEEKQHIPPQPQPSLPPLPTGSPPAQQDTT</sequence>
<dbReference type="Proteomes" id="UP000663877">
    <property type="component" value="Unassembled WGS sequence"/>
</dbReference>
<gene>
    <name evidence="2" type="ORF">BJG266_LOCUS29584</name>
    <name evidence="3" type="ORF">QVE165_LOCUS45978</name>
</gene>
<evidence type="ECO:0000313" key="4">
    <source>
        <dbReference type="Proteomes" id="UP000663832"/>
    </source>
</evidence>
<dbReference type="EMBL" id="CAJNOM010000666">
    <property type="protein sequence ID" value="CAF1536700.1"/>
    <property type="molecule type" value="Genomic_DNA"/>
</dbReference>
<name>A0A815A0I9_9BILA</name>
<accession>A0A815A0I9</accession>
<dbReference type="Proteomes" id="UP000663832">
    <property type="component" value="Unassembled WGS sequence"/>
</dbReference>
<dbReference type="EMBL" id="CAJNOI010000345">
    <property type="protein sequence ID" value="CAF1250935.1"/>
    <property type="molecule type" value="Genomic_DNA"/>
</dbReference>
<keyword evidence="4" id="KW-1185">Reference proteome</keyword>
<evidence type="ECO:0000313" key="2">
    <source>
        <dbReference type="EMBL" id="CAF1250935.1"/>
    </source>
</evidence>
<reference evidence="2" key="1">
    <citation type="submission" date="2021-02" db="EMBL/GenBank/DDBJ databases">
        <authorList>
            <person name="Nowell W R."/>
        </authorList>
    </citation>
    <scope>NUCLEOTIDE SEQUENCE</scope>
</reference>
<evidence type="ECO:0000313" key="3">
    <source>
        <dbReference type="EMBL" id="CAF1536700.1"/>
    </source>
</evidence>
<dbReference type="OrthoDB" id="10003133at2759"/>
<organism evidence="2 5">
    <name type="scientific">Adineta steineri</name>
    <dbReference type="NCBI Taxonomy" id="433720"/>
    <lineage>
        <taxon>Eukaryota</taxon>
        <taxon>Metazoa</taxon>
        <taxon>Spiralia</taxon>
        <taxon>Gnathifera</taxon>
        <taxon>Rotifera</taxon>
        <taxon>Eurotatoria</taxon>
        <taxon>Bdelloidea</taxon>
        <taxon>Adinetida</taxon>
        <taxon>Adinetidae</taxon>
        <taxon>Adineta</taxon>
    </lineage>
</organism>
<evidence type="ECO:0000313" key="5">
    <source>
        <dbReference type="Proteomes" id="UP000663877"/>
    </source>
</evidence>
<evidence type="ECO:0000256" key="1">
    <source>
        <dbReference type="SAM" id="MobiDB-lite"/>
    </source>
</evidence>
<protein>
    <submittedName>
        <fullName evidence="2">Uncharacterized protein</fullName>
    </submittedName>
</protein>
<feature type="region of interest" description="Disordered" evidence="1">
    <location>
        <begin position="89"/>
        <end position="131"/>
    </location>
</feature>
<feature type="compositionally biased region" description="Pro residues" evidence="1">
    <location>
        <begin position="109"/>
        <end position="123"/>
    </location>
</feature>
<comment type="caution">
    <text evidence="2">The sequence shown here is derived from an EMBL/GenBank/DDBJ whole genome shotgun (WGS) entry which is preliminary data.</text>
</comment>
<dbReference type="AlphaFoldDB" id="A0A815A0I9"/>